<dbReference type="PANTHER" id="PTHR47782:SF1">
    <property type="entry name" value="PYRIMIDINE PATHWAY REGULATORY PROTEIN 1"/>
    <property type="match status" value="1"/>
</dbReference>
<dbReference type="PANTHER" id="PTHR47782">
    <property type="entry name" value="ZN(II)2CYS6 TRANSCRIPTION FACTOR (EUROFUNG)-RELATED"/>
    <property type="match status" value="1"/>
</dbReference>
<dbReference type="InterPro" id="IPR001138">
    <property type="entry name" value="Zn2Cys6_DnaBD"/>
</dbReference>
<keyword evidence="5" id="KW-0238">DNA-binding</keyword>
<dbReference type="GO" id="GO:0008270">
    <property type="term" value="F:zinc ion binding"/>
    <property type="evidence" value="ECO:0007669"/>
    <property type="project" value="InterPro"/>
</dbReference>
<protein>
    <recommendedName>
        <fullName evidence="8">Zn(2)-C6 fungal-type domain-containing protein</fullName>
    </recommendedName>
</protein>
<proteinExistence type="predicted"/>
<dbReference type="SUPFAM" id="SSF57701">
    <property type="entry name" value="Zn2/Cys6 DNA-binding domain"/>
    <property type="match status" value="1"/>
</dbReference>
<dbReference type="OrthoDB" id="2399539at2759"/>
<name>W9YFZ1_9EURO</name>
<dbReference type="HOGENOM" id="CLU_811311_0_0_1"/>
<reference evidence="9 10" key="1">
    <citation type="submission" date="2013-03" db="EMBL/GenBank/DDBJ databases">
        <title>The Genome Sequence of Capronia coronata CBS 617.96.</title>
        <authorList>
            <consortium name="The Broad Institute Genomics Platform"/>
            <person name="Cuomo C."/>
            <person name="de Hoog S."/>
            <person name="Gorbushina A."/>
            <person name="Walker B."/>
            <person name="Young S.K."/>
            <person name="Zeng Q."/>
            <person name="Gargeya S."/>
            <person name="Fitzgerald M."/>
            <person name="Haas B."/>
            <person name="Abouelleil A."/>
            <person name="Allen A.W."/>
            <person name="Alvarado L."/>
            <person name="Arachchi H.M."/>
            <person name="Berlin A.M."/>
            <person name="Chapman S.B."/>
            <person name="Gainer-Dewar J."/>
            <person name="Goldberg J."/>
            <person name="Griggs A."/>
            <person name="Gujja S."/>
            <person name="Hansen M."/>
            <person name="Howarth C."/>
            <person name="Imamovic A."/>
            <person name="Ireland A."/>
            <person name="Larimer J."/>
            <person name="McCowan C."/>
            <person name="Murphy C."/>
            <person name="Pearson M."/>
            <person name="Poon T.W."/>
            <person name="Priest M."/>
            <person name="Roberts A."/>
            <person name="Saif S."/>
            <person name="Shea T."/>
            <person name="Sisk P."/>
            <person name="Sykes S."/>
            <person name="Wortman J."/>
            <person name="Nusbaum C."/>
            <person name="Birren B."/>
        </authorList>
    </citation>
    <scope>NUCLEOTIDE SEQUENCE [LARGE SCALE GENOMIC DNA]</scope>
    <source>
        <strain evidence="9 10">CBS 617.96</strain>
    </source>
</reference>
<evidence type="ECO:0000313" key="9">
    <source>
        <dbReference type="EMBL" id="EXJ91438.1"/>
    </source>
</evidence>
<dbReference type="GO" id="GO:0000981">
    <property type="term" value="F:DNA-binding transcription factor activity, RNA polymerase II-specific"/>
    <property type="evidence" value="ECO:0007669"/>
    <property type="project" value="InterPro"/>
</dbReference>
<dbReference type="SMART" id="SM00066">
    <property type="entry name" value="GAL4"/>
    <property type="match status" value="1"/>
</dbReference>
<dbReference type="AlphaFoldDB" id="W9YFZ1"/>
<keyword evidence="2" id="KW-0479">Metal-binding</keyword>
<comment type="subcellular location">
    <subcellularLocation>
        <location evidence="1">Nucleus</location>
    </subcellularLocation>
</comment>
<dbReference type="eggNOG" id="ENOG502SNNC">
    <property type="taxonomic scope" value="Eukaryota"/>
</dbReference>
<dbReference type="InterPro" id="IPR036864">
    <property type="entry name" value="Zn2-C6_fun-type_DNA-bd_sf"/>
</dbReference>
<dbReference type="GO" id="GO:0006351">
    <property type="term" value="P:DNA-templated transcription"/>
    <property type="evidence" value="ECO:0007669"/>
    <property type="project" value="InterPro"/>
</dbReference>
<evidence type="ECO:0000259" key="8">
    <source>
        <dbReference type="SMART" id="SM00066"/>
    </source>
</evidence>
<evidence type="ECO:0000256" key="1">
    <source>
        <dbReference type="ARBA" id="ARBA00004123"/>
    </source>
</evidence>
<dbReference type="RefSeq" id="XP_007723632.1">
    <property type="nucleotide sequence ID" value="XM_007725442.1"/>
</dbReference>
<gene>
    <name evidence="9" type="ORF">A1O1_04550</name>
</gene>
<comment type="caution">
    <text evidence="9">The sequence shown here is derived from an EMBL/GenBank/DDBJ whole genome shotgun (WGS) entry which is preliminary data.</text>
</comment>
<dbReference type="CDD" id="cd12148">
    <property type="entry name" value="fungal_TF_MHR"/>
    <property type="match status" value="1"/>
</dbReference>
<keyword evidence="7" id="KW-0539">Nucleus</keyword>
<dbReference type="EMBL" id="AMWN01000003">
    <property type="protein sequence ID" value="EXJ91438.1"/>
    <property type="molecule type" value="Genomic_DNA"/>
</dbReference>
<keyword evidence="4" id="KW-0805">Transcription regulation</keyword>
<organism evidence="9 10">
    <name type="scientific">Capronia coronata CBS 617.96</name>
    <dbReference type="NCBI Taxonomy" id="1182541"/>
    <lineage>
        <taxon>Eukaryota</taxon>
        <taxon>Fungi</taxon>
        <taxon>Dikarya</taxon>
        <taxon>Ascomycota</taxon>
        <taxon>Pezizomycotina</taxon>
        <taxon>Eurotiomycetes</taxon>
        <taxon>Chaetothyriomycetidae</taxon>
        <taxon>Chaetothyriales</taxon>
        <taxon>Herpotrichiellaceae</taxon>
        <taxon>Capronia</taxon>
    </lineage>
</organism>
<evidence type="ECO:0000313" key="10">
    <source>
        <dbReference type="Proteomes" id="UP000019484"/>
    </source>
</evidence>
<keyword evidence="3" id="KW-0862">Zinc</keyword>
<dbReference type="GO" id="GO:0045944">
    <property type="term" value="P:positive regulation of transcription by RNA polymerase II"/>
    <property type="evidence" value="ECO:0007669"/>
    <property type="project" value="TreeGrafter"/>
</dbReference>
<dbReference type="GeneID" id="19159431"/>
<dbReference type="GO" id="GO:0043565">
    <property type="term" value="F:sequence-specific DNA binding"/>
    <property type="evidence" value="ECO:0007669"/>
    <property type="project" value="TreeGrafter"/>
</dbReference>
<dbReference type="Pfam" id="PF04082">
    <property type="entry name" value="Fungal_trans"/>
    <property type="match status" value="1"/>
</dbReference>
<dbReference type="CDD" id="cd00067">
    <property type="entry name" value="GAL4"/>
    <property type="match status" value="1"/>
</dbReference>
<evidence type="ECO:0000256" key="7">
    <source>
        <dbReference type="ARBA" id="ARBA00023242"/>
    </source>
</evidence>
<accession>W9YFZ1</accession>
<dbReference type="Pfam" id="PF00172">
    <property type="entry name" value="Zn_clus"/>
    <property type="match status" value="1"/>
</dbReference>
<evidence type="ECO:0000256" key="5">
    <source>
        <dbReference type="ARBA" id="ARBA00023125"/>
    </source>
</evidence>
<keyword evidence="10" id="KW-1185">Reference proteome</keyword>
<dbReference type="InterPro" id="IPR052202">
    <property type="entry name" value="Yeast_MetPath_Reg"/>
</dbReference>
<sequence>MPPNRRATKACARCRRRKTKFPQCSSCARANTECTGLDVVTGTELPRSEVEHLEHQIQQLESELDALDASQTSTGSLNFESALDALQSCLVNAQLGTQGESRPRVGGASNDYKLCEKLLLSPAPFTRALDDVYVTASAPLSGIGHKRGIPLRLVPHEVMAILLKNYKETYLVQYPFIDENELDASFSRIINSSAGSATEASHFDQFSVGMALAISAMTLIRYDEMRATTKAFEFWNAAKLHLPFVFDGPRLELLRSLSLLAHYFFLNPQAGDAWTCSGAALGLALEMGLQHETTTFEGKMLNEKERNQRRVLFWATYMMNG</sequence>
<evidence type="ECO:0000256" key="6">
    <source>
        <dbReference type="ARBA" id="ARBA00023163"/>
    </source>
</evidence>
<dbReference type="InterPro" id="IPR007219">
    <property type="entry name" value="XnlR_reg_dom"/>
</dbReference>
<feature type="domain" description="Zn(2)-C6 fungal-type" evidence="8">
    <location>
        <begin position="5"/>
        <end position="45"/>
    </location>
</feature>
<dbReference type="Proteomes" id="UP000019484">
    <property type="component" value="Unassembled WGS sequence"/>
</dbReference>
<dbReference type="Gene3D" id="4.10.240.10">
    <property type="entry name" value="Zn(2)-C6 fungal-type DNA-binding domain"/>
    <property type="match status" value="1"/>
</dbReference>
<evidence type="ECO:0000256" key="4">
    <source>
        <dbReference type="ARBA" id="ARBA00023015"/>
    </source>
</evidence>
<dbReference type="GO" id="GO:0005634">
    <property type="term" value="C:nucleus"/>
    <property type="evidence" value="ECO:0007669"/>
    <property type="project" value="UniProtKB-SubCell"/>
</dbReference>
<evidence type="ECO:0000256" key="2">
    <source>
        <dbReference type="ARBA" id="ARBA00022723"/>
    </source>
</evidence>
<evidence type="ECO:0000256" key="3">
    <source>
        <dbReference type="ARBA" id="ARBA00022833"/>
    </source>
</evidence>
<keyword evidence="6" id="KW-0804">Transcription</keyword>